<name>A0A1B8AR15_FUSPO</name>
<feature type="compositionally biased region" description="Polar residues" evidence="1">
    <location>
        <begin position="759"/>
        <end position="786"/>
    </location>
</feature>
<feature type="compositionally biased region" description="Polar residues" evidence="1">
    <location>
        <begin position="632"/>
        <end position="690"/>
    </location>
</feature>
<feature type="compositionally biased region" description="Low complexity" evidence="1">
    <location>
        <begin position="733"/>
        <end position="745"/>
    </location>
</feature>
<evidence type="ECO:0000313" key="3">
    <source>
        <dbReference type="Proteomes" id="UP000091967"/>
    </source>
</evidence>
<feature type="compositionally biased region" description="Basic and acidic residues" evidence="1">
    <location>
        <begin position="721"/>
        <end position="730"/>
    </location>
</feature>
<comment type="caution">
    <text evidence="2">The sequence shown here is derived from an EMBL/GenBank/DDBJ whole genome shotgun (WGS) entry which is preliminary data.</text>
</comment>
<dbReference type="STRING" id="36050.A0A1B8AR15"/>
<dbReference type="Gene3D" id="3.40.630.30">
    <property type="match status" value="1"/>
</dbReference>
<feature type="region of interest" description="Disordered" evidence="1">
    <location>
        <begin position="721"/>
        <end position="874"/>
    </location>
</feature>
<dbReference type="AlphaFoldDB" id="A0A1B8AR15"/>
<gene>
    <name evidence="2" type="ORF">FPOA_09248</name>
</gene>
<feature type="region of interest" description="Disordered" evidence="1">
    <location>
        <begin position="264"/>
        <end position="283"/>
    </location>
</feature>
<dbReference type="Proteomes" id="UP000091967">
    <property type="component" value="Unassembled WGS sequence"/>
</dbReference>
<proteinExistence type="predicted"/>
<dbReference type="EMBL" id="LYXU01000003">
    <property type="protein sequence ID" value="OBS22927.1"/>
    <property type="molecule type" value="Genomic_DNA"/>
</dbReference>
<feature type="region of interest" description="Disordered" evidence="1">
    <location>
        <begin position="325"/>
        <end position="690"/>
    </location>
</feature>
<evidence type="ECO:0000256" key="1">
    <source>
        <dbReference type="SAM" id="MobiDB-lite"/>
    </source>
</evidence>
<organism evidence="2 3">
    <name type="scientific">Fusarium poae</name>
    <dbReference type="NCBI Taxonomy" id="36050"/>
    <lineage>
        <taxon>Eukaryota</taxon>
        <taxon>Fungi</taxon>
        <taxon>Dikarya</taxon>
        <taxon>Ascomycota</taxon>
        <taxon>Pezizomycotina</taxon>
        <taxon>Sordariomycetes</taxon>
        <taxon>Hypocreomycetidae</taxon>
        <taxon>Hypocreales</taxon>
        <taxon>Nectriaceae</taxon>
        <taxon>Fusarium</taxon>
    </lineage>
</organism>
<evidence type="ECO:0008006" key="4">
    <source>
        <dbReference type="Google" id="ProtNLM"/>
    </source>
</evidence>
<feature type="compositionally biased region" description="Low complexity" evidence="1">
    <location>
        <begin position="532"/>
        <end position="555"/>
    </location>
</feature>
<feature type="compositionally biased region" description="Low complexity" evidence="1">
    <location>
        <begin position="422"/>
        <end position="431"/>
    </location>
</feature>
<feature type="compositionally biased region" description="Polar residues" evidence="1">
    <location>
        <begin position="825"/>
        <end position="845"/>
    </location>
</feature>
<feature type="compositionally biased region" description="Polar residues" evidence="1">
    <location>
        <begin position="613"/>
        <end position="625"/>
    </location>
</feature>
<feature type="compositionally biased region" description="Polar residues" evidence="1">
    <location>
        <begin position="377"/>
        <end position="398"/>
    </location>
</feature>
<evidence type="ECO:0000313" key="2">
    <source>
        <dbReference type="EMBL" id="OBS22927.1"/>
    </source>
</evidence>
<reference evidence="2 3" key="1">
    <citation type="submission" date="2016-06" db="EMBL/GenBank/DDBJ databases">
        <title>Living apart together: crosstalk between the core and supernumerary genomes in a fungal plant pathogen.</title>
        <authorList>
            <person name="Vanheule A."/>
            <person name="Audenaert K."/>
            <person name="Warris S."/>
            <person name="Van De Geest H."/>
            <person name="Schijlen E."/>
            <person name="Hofte M."/>
            <person name="De Saeger S."/>
            <person name="Haesaert G."/>
            <person name="Waalwijk C."/>
            <person name="Van Der Lee T."/>
        </authorList>
    </citation>
    <scope>NUCLEOTIDE SEQUENCE [LARGE SCALE GENOMIC DNA]</scope>
    <source>
        <strain evidence="2 3">2516</strain>
    </source>
</reference>
<keyword evidence="3" id="KW-1185">Reference proteome</keyword>
<feature type="compositionally biased region" description="Basic and acidic residues" evidence="1">
    <location>
        <begin position="480"/>
        <end position="492"/>
    </location>
</feature>
<feature type="compositionally biased region" description="Low complexity" evidence="1">
    <location>
        <begin position="458"/>
        <end position="472"/>
    </location>
</feature>
<feature type="compositionally biased region" description="Polar residues" evidence="1">
    <location>
        <begin position="333"/>
        <end position="356"/>
    </location>
</feature>
<feature type="compositionally biased region" description="Polar residues" evidence="1">
    <location>
        <begin position="506"/>
        <end position="531"/>
    </location>
</feature>
<protein>
    <recommendedName>
        <fullName evidence="4">N-acetyltransferase domain-containing protein</fullName>
    </recommendedName>
</protein>
<dbReference type="OMA" id="TNTHETA"/>
<sequence>MSIYLTEASEADLPAIARIATSAFHPETDALSRRLFPRHLQPNNIPDGEAAYDWRLARKATSLVSSESHVIVAIDNDGNPEDRIVGFALWDAPSAEGNDSSPSKPIECTALDKVAYEEMKKNVNQDAVDTFGEKGIAGVWHLDYIGVGPVFIQSHTKMEEGPAADPEKYPGPRASSAAQRVHYYCGKWPHELLGRFEPAIWVERLSDEFATLVRLTVKSPQVQLEDVIQRLKDLARGHPYDGAKYVNRQDIATIRESLRKEGVDVSHYRRRSRNSAGEDYDYGDDSLVIKSGSEDAVVIAETPFDSEDLGDNLSDFENEFHIGETEHEEQSTNEDNQASTHQNHSHATTPVRQNTHPVARSAPSEPSSTRMGEHHTPASQPLAQLGTTPSTNRVQSPSDRFRASDATNTHFRESLRRRTMASSVSRRGSSSQPHVALRGDGTQPNPSTPVERPDDSTRGTPLAAPAPATPSRRANRSPNRRVEPEPHVRTETRQQTTSDRTEVRQPPNTDTQASNTETQHGPSTPGSDIQASINPIPTPSRTPTTPGPSSNGPPSLMRLIESRSAAATRSQQVIKVEDDSPPPTALHSHPDGPSGSRRNTSTHVHETAPPSVSRDSGTYGVSTPTRPVPQPNVGSASSGSRPFGSHRNTSTNTHETAPPSISQDARTFNASTPTGPDAQSNVGPASFSSTSATERFIHRMVPPTRHAHALPLSALVNRDVSRKRPLESDRPVASSTPQQPATSSPLRAVHDTITAPAEASSSQTTPTNNSGLGAMTSTRATPTNSVLMEPNPHLQPAIPRPNPFFSTRPHAWVNEEPSSRPAHTHVSQPSIAVPAQTSSQGTVENRPSKRQRSDDPRQPFTSPNEPIDFDATLPDGESFKRELREWRSWVEPHITDINTKLENLQNEIRALHQITFNNKSNKEDTTKKMQEIQQSMQDNNKHITKAYMIIEVLEPESVGDETTRVYLEKRRRQLAEREMKQQSYEEELSQAQTVLREIDVQQPMIEKKLDDFVLDETQIRKSKESLESAMRKWRFQIDLFDGEGGWVRSLERPEPSFRADGVDGFQ</sequence>
<accession>A0A1B8AR15</accession>